<evidence type="ECO:0000313" key="2">
    <source>
        <dbReference type="EMBL" id="GFN92576.1"/>
    </source>
</evidence>
<gene>
    <name evidence="2" type="ORF">PoB_001908200</name>
</gene>
<feature type="region of interest" description="Disordered" evidence="1">
    <location>
        <begin position="173"/>
        <end position="197"/>
    </location>
</feature>
<feature type="compositionally biased region" description="Polar residues" evidence="1">
    <location>
        <begin position="179"/>
        <end position="197"/>
    </location>
</feature>
<dbReference type="Proteomes" id="UP000735302">
    <property type="component" value="Unassembled WGS sequence"/>
</dbReference>
<evidence type="ECO:0000313" key="3">
    <source>
        <dbReference type="Proteomes" id="UP000735302"/>
    </source>
</evidence>
<dbReference type="AlphaFoldDB" id="A0AAV3ZDM7"/>
<reference evidence="2 3" key="1">
    <citation type="journal article" date="2021" name="Elife">
        <title>Chloroplast acquisition without the gene transfer in kleptoplastic sea slugs, Plakobranchus ocellatus.</title>
        <authorList>
            <person name="Maeda T."/>
            <person name="Takahashi S."/>
            <person name="Yoshida T."/>
            <person name="Shimamura S."/>
            <person name="Takaki Y."/>
            <person name="Nagai Y."/>
            <person name="Toyoda A."/>
            <person name="Suzuki Y."/>
            <person name="Arimoto A."/>
            <person name="Ishii H."/>
            <person name="Satoh N."/>
            <person name="Nishiyama T."/>
            <person name="Hasebe M."/>
            <person name="Maruyama T."/>
            <person name="Minagawa J."/>
            <person name="Obokata J."/>
            <person name="Shigenobu S."/>
        </authorList>
    </citation>
    <scope>NUCLEOTIDE SEQUENCE [LARGE SCALE GENOMIC DNA]</scope>
</reference>
<organism evidence="2 3">
    <name type="scientific">Plakobranchus ocellatus</name>
    <dbReference type="NCBI Taxonomy" id="259542"/>
    <lineage>
        <taxon>Eukaryota</taxon>
        <taxon>Metazoa</taxon>
        <taxon>Spiralia</taxon>
        <taxon>Lophotrochozoa</taxon>
        <taxon>Mollusca</taxon>
        <taxon>Gastropoda</taxon>
        <taxon>Heterobranchia</taxon>
        <taxon>Euthyneura</taxon>
        <taxon>Panpulmonata</taxon>
        <taxon>Sacoglossa</taxon>
        <taxon>Placobranchoidea</taxon>
        <taxon>Plakobranchidae</taxon>
        <taxon>Plakobranchus</taxon>
    </lineage>
</organism>
<dbReference type="EMBL" id="BLXT01002256">
    <property type="protein sequence ID" value="GFN92576.1"/>
    <property type="molecule type" value="Genomic_DNA"/>
</dbReference>
<evidence type="ECO:0000256" key="1">
    <source>
        <dbReference type="SAM" id="MobiDB-lite"/>
    </source>
</evidence>
<proteinExistence type="predicted"/>
<protein>
    <submittedName>
        <fullName evidence="2">Uncharacterized protein</fullName>
    </submittedName>
</protein>
<keyword evidence="3" id="KW-1185">Reference proteome</keyword>
<sequence length="197" mass="21693">MGEGVILEVEMVTPGNNGCHSSTYLLGHFLFLRREGNADPRCPIGWSFFFETPHPLLEYSPRICEGGRLKSTLGDETIEVTKLGSGDLVVELRSNDQAKKLGAIATFLDIPVIDSPQKSLNCSKGAIRSRDLRCCSEEEMVEELSGEYINRFQPKTYASGIKTQLRTKPAALPQRYPFSGSQSPESSTNSDISQAQC</sequence>
<accession>A0AAV3ZDM7</accession>
<name>A0AAV3ZDM7_9GAST</name>
<comment type="caution">
    <text evidence="2">The sequence shown here is derived from an EMBL/GenBank/DDBJ whole genome shotgun (WGS) entry which is preliminary data.</text>
</comment>